<feature type="non-terminal residue" evidence="3">
    <location>
        <position position="572"/>
    </location>
</feature>
<feature type="compositionally biased region" description="Basic and acidic residues" evidence="1">
    <location>
        <begin position="260"/>
        <end position="272"/>
    </location>
</feature>
<feature type="compositionally biased region" description="Basic and acidic residues" evidence="1">
    <location>
        <begin position="424"/>
        <end position="438"/>
    </location>
</feature>
<dbReference type="EMBL" id="JAUKUA010000004">
    <property type="protein sequence ID" value="KAK0715011.1"/>
    <property type="molecule type" value="Genomic_DNA"/>
</dbReference>
<proteinExistence type="predicted"/>
<feature type="compositionally biased region" description="Polar residues" evidence="1">
    <location>
        <begin position="304"/>
        <end position="320"/>
    </location>
</feature>
<feature type="compositionally biased region" description="Basic and acidic residues" evidence="1">
    <location>
        <begin position="332"/>
        <end position="347"/>
    </location>
</feature>
<evidence type="ECO:0000256" key="2">
    <source>
        <dbReference type="SAM" id="Phobius"/>
    </source>
</evidence>
<dbReference type="Proteomes" id="UP001172102">
    <property type="component" value="Unassembled WGS sequence"/>
</dbReference>
<feature type="region of interest" description="Disordered" evidence="1">
    <location>
        <begin position="242"/>
        <end position="374"/>
    </location>
</feature>
<protein>
    <submittedName>
        <fullName evidence="3">Uncharacterized protein</fullName>
    </submittedName>
</protein>
<keyword evidence="4" id="KW-1185">Reference proteome</keyword>
<keyword evidence="2" id="KW-0472">Membrane</keyword>
<feature type="compositionally biased region" description="Polar residues" evidence="1">
    <location>
        <begin position="249"/>
        <end position="259"/>
    </location>
</feature>
<dbReference type="AlphaFoldDB" id="A0AA40DVS4"/>
<feature type="transmembrane region" description="Helical" evidence="2">
    <location>
        <begin position="116"/>
        <end position="137"/>
    </location>
</feature>
<gene>
    <name evidence="3" type="ORF">B0H67DRAFT_513851</name>
</gene>
<accession>A0AA40DVS4</accession>
<feature type="region of interest" description="Disordered" evidence="1">
    <location>
        <begin position="1"/>
        <end position="49"/>
    </location>
</feature>
<evidence type="ECO:0000313" key="4">
    <source>
        <dbReference type="Proteomes" id="UP001172102"/>
    </source>
</evidence>
<evidence type="ECO:0000313" key="3">
    <source>
        <dbReference type="EMBL" id="KAK0715011.1"/>
    </source>
</evidence>
<feature type="transmembrane region" description="Helical" evidence="2">
    <location>
        <begin position="199"/>
        <end position="222"/>
    </location>
</feature>
<feature type="transmembrane region" description="Helical" evidence="2">
    <location>
        <begin position="87"/>
        <end position="110"/>
    </location>
</feature>
<evidence type="ECO:0000256" key="1">
    <source>
        <dbReference type="SAM" id="MobiDB-lite"/>
    </source>
</evidence>
<feature type="transmembrane region" description="Helical" evidence="2">
    <location>
        <begin position="149"/>
        <end position="168"/>
    </location>
</feature>
<keyword evidence="2" id="KW-0812">Transmembrane</keyword>
<comment type="caution">
    <text evidence="3">The sequence shown here is derived from an EMBL/GenBank/DDBJ whole genome shotgun (WGS) entry which is preliminary data.</text>
</comment>
<feature type="compositionally biased region" description="Low complexity" evidence="1">
    <location>
        <begin position="348"/>
        <end position="357"/>
    </location>
</feature>
<feature type="region of interest" description="Disordered" evidence="1">
    <location>
        <begin position="424"/>
        <end position="469"/>
    </location>
</feature>
<reference evidence="3" key="1">
    <citation type="submission" date="2023-06" db="EMBL/GenBank/DDBJ databases">
        <title>Genome-scale phylogeny and comparative genomics of the fungal order Sordariales.</title>
        <authorList>
            <consortium name="Lawrence Berkeley National Laboratory"/>
            <person name="Hensen N."/>
            <person name="Bonometti L."/>
            <person name="Westerberg I."/>
            <person name="Brannstrom I.O."/>
            <person name="Guillou S."/>
            <person name="Cros-Aarteil S."/>
            <person name="Calhoun S."/>
            <person name="Haridas S."/>
            <person name="Kuo A."/>
            <person name="Mondo S."/>
            <person name="Pangilinan J."/>
            <person name="Riley R."/>
            <person name="Labutti K."/>
            <person name="Andreopoulos B."/>
            <person name="Lipzen A."/>
            <person name="Chen C."/>
            <person name="Yanf M."/>
            <person name="Daum C."/>
            <person name="Ng V."/>
            <person name="Clum A."/>
            <person name="Steindorff A."/>
            <person name="Ohm R."/>
            <person name="Martin F."/>
            <person name="Silar P."/>
            <person name="Natvig D."/>
            <person name="Lalanne C."/>
            <person name="Gautier V."/>
            <person name="Ament-Velasquez S.L."/>
            <person name="Kruys A."/>
            <person name="Hutchinson M.I."/>
            <person name="Powell A.J."/>
            <person name="Barry K."/>
            <person name="Miller A.N."/>
            <person name="Grigoriev I.V."/>
            <person name="Debuchy R."/>
            <person name="Gladieux P."/>
            <person name="Thoren M.H."/>
            <person name="Johannesson H."/>
        </authorList>
    </citation>
    <scope>NUCLEOTIDE SEQUENCE</scope>
    <source>
        <strain evidence="3">SMH4607-1</strain>
    </source>
</reference>
<feature type="compositionally biased region" description="Basic and acidic residues" evidence="1">
    <location>
        <begin position="292"/>
        <end position="301"/>
    </location>
</feature>
<feature type="region of interest" description="Disordered" evidence="1">
    <location>
        <begin position="499"/>
        <end position="572"/>
    </location>
</feature>
<name>A0AA40DVS4_9PEZI</name>
<organism evidence="3 4">
    <name type="scientific">Lasiosphaeris hirsuta</name>
    <dbReference type="NCBI Taxonomy" id="260670"/>
    <lineage>
        <taxon>Eukaryota</taxon>
        <taxon>Fungi</taxon>
        <taxon>Dikarya</taxon>
        <taxon>Ascomycota</taxon>
        <taxon>Pezizomycotina</taxon>
        <taxon>Sordariomycetes</taxon>
        <taxon>Sordariomycetidae</taxon>
        <taxon>Sordariales</taxon>
        <taxon>Lasiosphaeriaceae</taxon>
        <taxon>Lasiosphaeris</taxon>
    </lineage>
</organism>
<sequence length="572" mass="62884">MSGAKPPFLYASVQDDKDERFPTKPFDPKAVTRASYDTKAPKPKKAGPLVSINRHPDAHVVLGPRSSFTGMGRKTKAWIKSMRNVQLLLRVLELLAAVGLLIVMIMINNIDSLTGWVIRITLGVAALHTTYGMYHLSKPASGRTPGSSAAYHVFASISDLCVLPLYGYGALAARNDGGQWGTLLPDKEAVQGLVPAAQYGLITAAGLHLLSLSISLYLGVMFRRISMMPPDMNPLEANLTARAHKRNKSSVATGSTYTVNEKRLDTPQDKHPATRPPSVPFMHTRQGSEITVSKRDSRMDLPSRQYQIAPSNSPRNSLTPQDAKRMSAPPRSPRDSYTELSLDESRSRPNSSYSRPSTGTVSSHRVESVEAAQTVQPRAAKFTEAWYASESLISRTQQRTRALNQMNTANKRRTYEALDQRYNAHDSDSENEHNDDYLNPHALHPNPLRSNPAAVVEPPRRPKTPFSRMRNSVLSAISLNRVSGSYDIADERAGVGADEWDQPRKRDSSIQMDSDFYSKPYGELRPATPPVIIGGNRQVSSGIDYDMGPGVGSSQFGRRHVSGKIAEEGRAG</sequence>
<keyword evidence="2" id="KW-1133">Transmembrane helix</keyword>